<protein>
    <submittedName>
        <fullName evidence="1">Uncharacterized protein</fullName>
    </submittedName>
</protein>
<gene>
    <name evidence="1" type="ORF">FQA47_006226</name>
</gene>
<organism evidence="1 2">
    <name type="scientific">Oryzias melastigma</name>
    <name type="common">Marine medaka</name>
    <dbReference type="NCBI Taxonomy" id="30732"/>
    <lineage>
        <taxon>Eukaryota</taxon>
        <taxon>Metazoa</taxon>
        <taxon>Chordata</taxon>
        <taxon>Craniata</taxon>
        <taxon>Vertebrata</taxon>
        <taxon>Euteleostomi</taxon>
        <taxon>Actinopterygii</taxon>
        <taxon>Neopterygii</taxon>
        <taxon>Teleostei</taxon>
        <taxon>Neoteleostei</taxon>
        <taxon>Acanthomorphata</taxon>
        <taxon>Ovalentaria</taxon>
        <taxon>Atherinomorphae</taxon>
        <taxon>Beloniformes</taxon>
        <taxon>Adrianichthyidae</taxon>
        <taxon>Oryziinae</taxon>
        <taxon>Oryzias</taxon>
    </lineage>
</organism>
<reference evidence="1" key="1">
    <citation type="journal article" name="BMC Genomics">
        <title>Long-read sequencing and de novo genome assembly of marine medaka (Oryzias melastigma).</title>
        <authorList>
            <person name="Liang P."/>
            <person name="Saqib H.S.A."/>
            <person name="Ni X."/>
            <person name="Shen Y."/>
        </authorList>
    </citation>
    <scope>NUCLEOTIDE SEQUENCE</scope>
    <source>
        <strain evidence="1">Bigg-433</strain>
    </source>
</reference>
<dbReference type="AlphaFoldDB" id="A0A834FKW1"/>
<accession>A0A834FKW1</accession>
<sequence length="241" mass="25898">MDVMRMEPPLPHILPHYRPSSSSALHGVLMFWLLDQLREHQCLISLGSTEPEEGAGTSLHTLGVSKVQPSHTGRQGRSSCACESSHVHACGSCFLTSSVLTPSCGQQRVPLRFRSDKLDSATITAKHVHICKTQQIRRSANRARTNQLPPCLQPASQSAAAPARLLCACADVKVQNLCVPLSHTGLHNTQTASALHPAPQGKDPIHPNVSNCRTEPGGSVKGPHVAPVQLILKTLGPLWPD</sequence>
<proteinExistence type="predicted"/>
<comment type="caution">
    <text evidence="1">The sequence shown here is derived from an EMBL/GenBank/DDBJ whole genome shotgun (WGS) entry which is preliminary data.</text>
</comment>
<name>A0A834FKW1_ORYME</name>
<dbReference type="EMBL" id="WKFB01000099">
    <property type="protein sequence ID" value="KAF6735943.1"/>
    <property type="molecule type" value="Genomic_DNA"/>
</dbReference>
<evidence type="ECO:0000313" key="2">
    <source>
        <dbReference type="Proteomes" id="UP000646548"/>
    </source>
</evidence>
<dbReference type="Proteomes" id="UP000646548">
    <property type="component" value="Unassembled WGS sequence"/>
</dbReference>
<evidence type="ECO:0000313" key="1">
    <source>
        <dbReference type="EMBL" id="KAF6735943.1"/>
    </source>
</evidence>